<protein>
    <submittedName>
        <fullName evidence="2">Uncharacterized protein</fullName>
    </submittedName>
</protein>
<keyword evidence="1" id="KW-0812">Transmembrane</keyword>
<sequence>MRAKDILEILVPIFCVLVAWRVTPIFWRFFKVWFNGIRYRCSARPIRQLSEQEREALAFLGGPAYHFRALVGVTDLPWKKLAHVTGRRAQVYRLQGPLQTWGYAVHHFGEVHRCIQGVEVHMPLENIEDKTAPHNVVEVLFSKGVAIILTCNGRPSLVETMHHWQTLLLPPAQADAAKPHA</sequence>
<keyword evidence="1" id="KW-1133">Transmembrane helix</keyword>
<gene>
    <name evidence="2" type="ORF">G3436_17490</name>
</gene>
<feature type="transmembrane region" description="Helical" evidence="1">
    <location>
        <begin position="6"/>
        <end position="30"/>
    </location>
</feature>
<evidence type="ECO:0000313" key="3">
    <source>
        <dbReference type="Proteomes" id="UP000482634"/>
    </source>
</evidence>
<organism evidence="2 3">
    <name type="scientific">Pseudomonas brassicae</name>
    <dbReference type="NCBI Taxonomy" id="2708063"/>
    <lineage>
        <taxon>Bacteria</taxon>
        <taxon>Pseudomonadati</taxon>
        <taxon>Pseudomonadota</taxon>
        <taxon>Gammaproteobacteria</taxon>
        <taxon>Pseudomonadales</taxon>
        <taxon>Pseudomonadaceae</taxon>
        <taxon>Pseudomonas</taxon>
    </lineage>
</organism>
<keyword evidence="1" id="KW-0472">Membrane</keyword>
<proteinExistence type="predicted"/>
<evidence type="ECO:0000313" key="2">
    <source>
        <dbReference type="EMBL" id="NER65329.1"/>
    </source>
</evidence>
<keyword evidence="3" id="KW-1185">Reference proteome</keyword>
<dbReference type="Proteomes" id="UP000482634">
    <property type="component" value="Unassembled WGS sequence"/>
</dbReference>
<dbReference type="EMBL" id="JAAHBU010000259">
    <property type="protein sequence ID" value="NER65329.1"/>
    <property type="molecule type" value="Genomic_DNA"/>
</dbReference>
<reference evidence="2 3" key="1">
    <citation type="submission" date="2020-02" db="EMBL/GenBank/DDBJ databases">
        <title>Broccoli isolated Pseudomonas sp.</title>
        <authorList>
            <person name="Fujikawa T."/>
            <person name="Sawada H."/>
        </authorList>
    </citation>
    <scope>NUCLEOTIDE SEQUENCE [LARGE SCALE GENOMIC DNA]</scope>
    <source>
        <strain evidence="2 3">MAFF212427</strain>
    </source>
</reference>
<accession>A0A6B3NT64</accession>
<evidence type="ECO:0000256" key="1">
    <source>
        <dbReference type="SAM" id="Phobius"/>
    </source>
</evidence>
<name>A0A6B3NT64_9PSED</name>
<dbReference type="RefSeq" id="WP_163947406.1">
    <property type="nucleotide sequence ID" value="NZ_JAAHBU010000259.1"/>
</dbReference>
<dbReference type="AlphaFoldDB" id="A0A6B3NT64"/>
<comment type="caution">
    <text evidence="2">The sequence shown here is derived from an EMBL/GenBank/DDBJ whole genome shotgun (WGS) entry which is preliminary data.</text>
</comment>